<evidence type="ECO:0000313" key="3">
    <source>
        <dbReference type="EMBL" id="MBR1138091.1"/>
    </source>
</evidence>
<protein>
    <submittedName>
        <fullName evidence="3">Nucleotidyltransferase domain-containing protein</fullName>
    </submittedName>
</protein>
<dbReference type="EMBL" id="JAFCLK010000018">
    <property type="protein sequence ID" value="MBR1138091.1"/>
    <property type="molecule type" value="Genomic_DNA"/>
</dbReference>
<evidence type="ECO:0000313" key="4">
    <source>
        <dbReference type="Proteomes" id="UP001314635"/>
    </source>
</evidence>
<reference evidence="4" key="1">
    <citation type="journal article" date="2021" name="ISME J.">
        <title>Evolutionary origin and ecological implication of a unique nif island in free-living Bradyrhizobium lineages.</title>
        <authorList>
            <person name="Tao J."/>
        </authorList>
    </citation>
    <scope>NUCLEOTIDE SEQUENCE [LARGE SCALE GENOMIC DNA]</scope>
    <source>
        <strain evidence="4">SZCCT0094</strain>
    </source>
</reference>
<dbReference type="InterPro" id="IPR043519">
    <property type="entry name" value="NT_sf"/>
</dbReference>
<dbReference type="Pfam" id="PF13228">
    <property type="entry name" value="DUF4037"/>
    <property type="match status" value="1"/>
</dbReference>
<keyword evidence="4" id="KW-1185">Reference proteome</keyword>
<proteinExistence type="predicted"/>
<name>A0ABS5GBV5_9BRAD</name>
<evidence type="ECO:0000259" key="1">
    <source>
        <dbReference type="Pfam" id="PF01909"/>
    </source>
</evidence>
<dbReference type="SUPFAM" id="SSF81301">
    <property type="entry name" value="Nucleotidyltransferase"/>
    <property type="match status" value="1"/>
</dbReference>
<dbReference type="Proteomes" id="UP001314635">
    <property type="component" value="Unassembled WGS sequence"/>
</dbReference>
<sequence length="281" mass="30413">MQDDRMLARIVASLAECPGLGAIALGGSRARGTAHAASDYDIGVYVAPGHRLDTDALREAIAPLVDDPQRAELTEVGGWGRWIVGGGWLRIAGHKVDLLYREIDAVSRVIADCINGRIEIDYQPGHPHGFVSAIWMGEVALCRVLHDPAQLLAGLKSRCSHYPRPLRDALLGRFRWEITFSIDNAALAISRGDHTHIAGCAYRALACLAQVLFAINARYLINEKAALAEAASFPLTPDRLQARVQSVWQAIGCSQFGAAIDVLKALDADLTQIMRQACESG</sequence>
<dbReference type="InterPro" id="IPR025117">
    <property type="entry name" value="DUF4037"/>
</dbReference>
<dbReference type="InterPro" id="IPR002934">
    <property type="entry name" value="Polymerase_NTP_transf_dom"/>
</dbReference>
<dbReference type="Gene3D" id="3.30.460.10">
    <property type="entry name" value="Beta Polymerase, domain 2"/>
    <property type="match status" value="1"/>
</dbReference>
<comment type="caution">
    <text evidence="3">The sequence shown here is derived from an EMBL/GenBank/DDBJ whole genome shotgun (WGS) entry which is preliminary data.</text>
</comment>
<feature type="domain" description="Polymerase nucleotidyl transferase" evidence="1">
    <location>
        <begin position="13"/>
        <end position="103"/>
    </location>
</feature>
<accession>A0ABS5GBV5</accession>
<dbReference type="CDD" id="cd05403">
    <property type="entry name" value="NT_KNTase_like"/>
    <property type="match status" value="1"/>
</dbReference>
<organism evidence="3 4">
    <name type="scientific">Bradyrhizobium denitrificans</name>
    <dbReference type="NCBI Taxonomy" id="2734912"/>
    <lineage>
        <taxon>Bacteria</taxon>
        <taxon>Pseudomonadati</taxon>
        <taxon>Pseudomonadota</taxon>
        <taxon>Alphaproteobacteria</taxon>
        <taxon>Hyphomicrobiales</taxon>
        <taxon>Nitrobacteraceae</taxon>
        <taxon>Bradyrhizobium</taxon>
    </lineage>
</organism>
<gene>
    <name evidence="3" type="ORF">JQ619_20160</name>
</gene>
<dbReference type="RefSeq" id="WP_172239092.1">
    <property type="nucleotide sequence ID" value="NZ_JABFDP010000021.1"/>
</dbReference>
<feature type="domain" description="DUF4037" evidence="2">
    <location>
        <begin position="142"/>
        <end position="221"/>
    </location>
</feature>
<dbReference type="Pfam" id="PF01909">
    <property type="entry name" value="NTP_transf_2"/>
    <property type="match status" value="1"/>
</dbReference>
<evidence type="ECO:0000259" key="2">
    <source>
        <dbReference type="Pfam" id="PF13228"/>
    </source>
</evidence>